<feature type="active site" evidence="1">
    <location>
        <position position="230"/>
    </location>
</feature>
<proteinExistence type="predicted"/>
<dbReference type="InterPro" id="IPR036597">
    <property type="entry name" value="Fido-like_dom_sf"/>
</dbReference>
<protein>
    <submittedName>
        <fullName evidence="3">Fic family protein</fullName>
    </submittedName>
</protein>
<dbReference type="AlphaFoldDB" id="A0A849C6F9"/>
<dbReference type="Proteomes" id="UP000586827">
    <property type="component" value="Unassembled WGS sequence"/>
</dbReference>
<accession>A0A849C6F9</accession>
<evidence type="ECO:0000259" key="2">
    <source>
        <dbReference type="PROSITE" id="PS51459"/>
    </source>
</evidence>
<organism evidence="3 4">
    <name type="scientific">Nocardia uniformis</name>
    <dbReference type="NCBI Taxonomy" id="53432"/>
    <lineage>
        <taxon>Bacteria</taxon>
        <taxon>Bacillati</taxon>
        <taxon>Actinomycetota</taxon>
        <taxon>Actinomycetes</taxon>
        <taxon>Mycobacteriales</taxon>
        <taxon>Nocardiaceae</taxon>
        <taxon>Nocardia</taxon>
    </lineage>
</organism>
<sequence length="404" mass="44027">MVNADRSAWPPVTYEERPWSVHEAYASRTQLRRHAGPYSAAVVPAIEGQPVRLSTALQTEVADAAHELVRFDAHVAAELGSDGEIGPMSAVLLRTESAASSQIENLTVGARQLALAELGEHTNRNARIVTANVRSMQAAVELSRSVDGDTILAMHRELLTESDAEHAGQWRSEQVWIGGGSVGPHLADFIPPHSDRVQEAIDDLILFVHRTDVPALAHIALAHAQFETIHPFTNGNGRTGRALVHAMLSGKGLTRHVTVPISAGLLVRTKSYFEALTAYRSGDPEPIVRQFVDATCYATGSGAELVSRLSATRMSYRERTTARSDSFVWRVIDTLVAQPVVNTTYVADRFGISGVAAQRAIDRLVDSGVLREASNRARNRVWQADEILGALDDFAAGIRRVRDR</sequence>
<comment type="caution">
    <text evidence="3">The sequence shown here is derived from an EMBL/GenBank/DDBJ whole genome shotgun (WGS) entry which is preliminary data.</text>
</comment>
<dbReference type="SUPFAM" id="SSF140931">
    <property type="entry name" value="Fic-like"/>
    <property type="match status" value="1"/>
</dbReference>
<dbReference type="InterPro" id="IPR040198">
    <property type="entry name" value="Fido_containing"/>
</dbReference>
<dbReference type="EMBL" id="JABELX010000006">
    <property type="protein sequence ID" value="NNH72000.1"/>
    <property type="molecule type" value="Genomic_DNA"/>
</dbReference>
<dbReference type="Gene3D" id="1.10.3290.10">
    <property type="entry name" value="Fido-like domain"/>
    <property type="match status" value="1"/>
</dbReference>
<dbReference type="PROSITE" id="PS51459">
    <property type="entry name" value="FIDO"/>
    <property type="match status" value="1"/>
</dbReference>
<dbReference type="Pfam" id="PF02661">
    <property type="entry name" value="Fic"/>
    <property type="match status" value="1"/>
</dbReference>
<dbReference type="InterPro" id="IPR003812">
    <property type="entry name" value="Fido"/>
</dbReference>
<keyword evidence="4" id="KW-1185">Reference proteome</keyword>
<feature type="domain" description="Fido" evidence="2">
    <location>
        <begin position="146"/>
        <end position="294"/>
    </location>
</feature>
<dbReference type="RefSeq" id="WP_067527272.1">
    <property type="nucleotide sequence ID" value="NZ_JABELX010000006.1"/>
</dbReference>
<dbReference type="PANTHER" id="PTHR13504">
    <property type="entry name" value="FIDO DOMAIN-CONTAINING PROTEIN DDB_G0283145"/>
    <property type="match status" value="1"/>
</dbReference>
<evidence type="ECO:0000313" key="3">
    <source>
        <dbReference type="EMBL" id="NNH72000.1"/>
    </source>
</evidence>
<reference evidence="3 4" key="1">
    <citation type="submission" date="2020-05" db="EMBL/GenBank/DDBJ databases">
        <title>MicrobeNet Type strains.</title>
        <authorList>
            <person name="Nicholson A.C."/>
        </authorList>
    </citation>
    <scope>NUCLEOTIDE SEQUENCE [LARGE SCALE GENOMIC DNA]</scope>
    <source>
        <strain evidence="3 4">JCM 3224</strain>
    </source>
</reference>
<evidence type="ECO:0000313" key="4">
    <source>
        <dbReference type="Proteomes" id="UP000586827"/>
    </source>
</evidence>
<evidence type="ECO:0000256" key="1">
    <source>
        <dbReference type="PIRSR" id="PIRSR640198-1"/>
    </source>
</evidence>
<dbReference type="PANTHER" id="PTHR13504:SF38">
    <property type="entry name" value="FIDO DOMAIN-CONTAINING PROTEIN"/>
    <property type="match status" value="1"/>
</dbReference>
<gene>
    <name evidence="3" type="ORF">HLB23_19425</name>
</gene>
<name>A0A849C6F9_9NOCA</name>